<keyword evidence="4" id="KW-0472">Membrane</keyword>
<keyword evidence="4" id="KW-1133">Transmembrane helix</keyword>
<dbReference type="EMBL" id="NFKM01000004">
    <property type="protein sequence ID" value="OUP61350.1"/>
    <property type="molecule type" value="Genomic_DNA"/>
</dbReference>
<proteinExistence type="inferred from homology"/>
<feature type="transmembrane region" description="Helical" evidence="4">
    <location>
        <begin position="639"/>
        <end position="658"/>
    </location>
</feature>
<feature type="domain" description="SpaA-like prealbumin fold" evidence="6">
    <location>
        <begin position="522"/>
        <end position="603"/>
    </location>
</feature>
<comment type="similarity">
    <text evidence="1">Belongs to the serine-aspartate repeat-containing protein (SDr) family.</text>
</comment>
<keyword evidence="3 5" id="KW-0732">Signal</keyword>
<evidence type="ECO:0000256" key="5">
    <source>
        <dbReference type="SAM" id="SignalP"/>
    </source>
</evidence>
<sequence length="663" mass="74550">MNFKKFGKKLFILVLLLTSIFRISMPISAATGNVSLDTHGNRWRMGLSTVFYDRYLQTQRNITSIRIDNFSINGQNAYCVEPNVEIYPSIAMEILDGQAALNALHTAGYSDSQINEMALISSLGYGYANDFSEEMNAATQVRIWQVHFGDVISNIPADIQARIDVINERIRKMNTSLSFENQTVELNGYGEKYAVTLEDTNGILSDYVLNSSIAGVHVEKNGNTLRLWVEKGSAESGTITFDGLYSRNEANNNCIAYFNPQNQTLASFGKTTPRQASFNYRVKETEGRIQVNKIGEALKSAAVTTEEKKTKTAFEYEEIGLENTQFEVIAAEDIKDPAGDIVYKQDEKVDTITTDQTGVALTKDLPFGKYILKEVQATVGYVQNKDPIEVELQISEDGQTVVQKDIKNERVKIALDLEKVSASTKKPLQNALYGLYLKEDLNGVDGIVLPKDTLVETSYSNEDGKIFFDGDFPLALYELKEIEPCPGYALNTEIIEIDARNPKDTDTIHIEKVLENDFNTISICVNKVDQNNNVIKNNRFEFGLYKDKECKELIESKINEDNTGYVQFNDLDVGTYYIKEITAPKGYKLSDEVVCVQVKEYGQVLINEKEVKTDEERVYSLSYKNERIPEIQTGLQNNTTLFVALIAISGATILIYLVRKYKA</sequence>
<accession>A0A1Y4LZM5</accession>
<keyword evidence="8" id="KW-1185">Reference proteome</keyword>
<name>A0A1Y4LZM5_9FIRM</name>
<comment type="caution">
    <text evidence="7">The sequence shown here is derived from an EMBL/GenBank/DDBJ whole genome shotgun (WGS) entry which is preliminary data.</text>
</comment>
<feature type="chain" id="PRO_5012305732" description="SpaA-like prealbumin fold domain-containing protein" evidence="5">
    <location>
        <begin position="30"/>
        <end position="663"/>
    </location>
</feature>
<dbReference type="Gene3D" id="2.60.40.10">
    <property type="entry name" value="Immunoglobulins"/>
    <property type="match status" value="3"/>
</dbReference>
<keyword evidence="2" id="KW-0964">Secreted</keyword>
<gene>
    <name evidence="7" type="ORF">B5F14_03290</name>
</gene>
<organism evidence="7 8">
    <name type="scientific">Faecalitalea cylindroides</name>
    <dbReference type="NCBI Taxonomy" id="39483"/>
    <lineage>
        <taxon>Bacteria</taxon>
        <taxon>Bacillati</taxon>
        <taxon>Bacillota</taxon>
        <taxon>Erysipelotrichia</taxon>
        <taxon>Erysipelotrichales</taxon>
        <taxon>Erysipelotrichaceae</taxon>
        <taxon>Faecalitalea</taxon>
    </lineage>
</organism>
<evidence type="ECO:0000313" key="8">
    <source>
        <dbReference type="Proteomes" id="UP000195447"/>
    </source>
</evidence>
<evidence type="ECO:0000256" key="4">
    <source>
        <dbReference type="SAM" id="Phobius"/>
    </source>
</evidence>
<reference evidence="8" key="1">
    <citation type="submission" date="2017-04" db="EMBL/GenBank/DDBJ databases">
        <title>Function of individual gut microbiota members based on whole genome sequencing of pure cultures obtained from chicken caecum.</title>
        <authorList>
            <person name="Medvecky M."/>
            <person name="Cejkova D."/>
            <person name="Polansky O."/>
            <person name="Karasova D."/>
            <person name="Kubasova T."/>
            <person name="Cizek A."/>
            <person name="Rychlik I."/>
        </authorList>
    </citation>
    <scope>NUCLEOTIDE SEQUENCE [LARGE SCALE GENOMIC DNA]</scope>
    <source>
        <strain evidence="8">An178</strain>
    </source>
</reference>
<keyword evidence="4" id="KW-0812">Transmembrane</keyword>
<evidence type="ECO:0000256" key="3">
    <source>
        <dbReference type="ARBA" id="ARBA00022729"/>
    </source>
</evidence>
<feature type="domain" description="SpaA-like prealbumin fold" evidence="6">
    <location>
        <begin position="320"/>
        <end position="402"/>
    </location>
</feature>
<dbReference type="Pfam" id="PF17802">
    <property type="entry name" value="SpaA"/>
    <property type="match status" value="3"/>
</dbReference>
<dbReference type="PANTHER" id="PTHR36108:SF13">
    <property type="entry name" value="COLOSSIN-B-RELATED"/>
    <property type="match status" value="1"/>
</dbReference>
<evidence type="ECO:0000256" key="2">
    <source>
        <dbReference type="ARBA" id="ARBA00022525"/>
    </source>
</evidence>
<dbReference type="InterPro" id="IPR013783">
    <property type="entry name" value="Ig-like_fold"/>
</dbReference>
<dbReference type="SUPFAM" id="SSF49478">
    <property type="entry name" value="Cna protein B-type domain"/>
    <property type="match status" value="1"/>
</dbReference>
<evidence type="ECO:0000259" key="6">
    <source>
        <dbReference type="Pfam" id="PF17802"/>
    </source>
</evidence>
<dbReference type="RefSeq" id="WP_087158351.1">
    <property type="nucleotide sequence ID" value="NZ_NFKM01000004.1"/>
</dbReference>
<dbReference type="InterPro" id="IPR041033">
    <property type="entry name" value="SpaA_PFL_dom_1"/>
</dbReference>
<evidence type="ECO:0000313" key="7">
    <source>
        <dbReference type="EMBL" id="OUP61350.1"/>
    </source>
</evidence>
<protein>
    <recommendedName>
        <fullName evidence="6">SpaA-like prealbumin fold domain-containing protein</fullName>
    </recommendedName>
</protein>
<feature type="domain" description="SpaA-like prealbumin fold" evidence="6">
    <location>
        <begin position="415"/>
        <end position="509"/>
    </location>
</feature>
<dbReference type="Proteomes" id="UP000195447">
    <property type="component" value="Unassembled WGS sequence"/>
</dbReference>
<evidence type="ECO:0000256" key="1">
    <source>
        <dbReference type="ARBA" id="ARBA00007257"/>
    </source>
</evidence>
<dbReference type="PANTHER" id="PTHR36108">
    <property type="entry name" value="COLOSSIN-B-RELATED"/>
    <property type="match status" value="1"/>
</dbReference>
<dbReference type="AlphaFoldDB" id="A0A1Y4LZM5"/>
<feature type="signal peptide" evidence="5">
    <location>
        <begin position="1"/>
        <end position="29"/>
    </location>
</feature>